<protein>
    <submittedName>
        <fullName evidence="1">Uncharacterized protein</fullName>
    </submittedName>
</protein>
<sequence length="78" mass="8698">MTDLTTTRLQHLLDDGGPQLKAAAPELARELLILRDALADVIQIWKYASTDPERTPIEQNLAARVVDHINEALADHDE</sequence>
<dbReference type="Proteomes" id="UP001174347">
    <property type="component" value="Unassembled WGS sequence"/>
</dbReference>
<organism evidence="1 2">
    <name type="scientific">Corynebacterium kefirresidentii</name>
    <dbReference type="NCBI Taxonomy" id="1979527"/>
    <lineage>
        <taxon>Bacteria</taxon>
        <taxon>Bacillati</taxon>
        <taxon>Actinomycetota</taxon>
        <taxon>Actinomycetes</taxon>
        <taxon>Mycobacteriales</taxon>
        <taxon>Corynebacteriaceae</taxon>
        <taxon>Corynebacterium</taxon>
    </lineage>
</organism>
<name>A0ABT8Q3W4_9CORY</name>
<evidence type="ECO:0000313" key="1">
    <source>
        <dbReference type="EMBL" id="MDN8619690.1"/>
    </source>
</evidence>
<accession>A0ABT8Q3W4</accession>
<reference evidence="1" key="1">
    <citation type="submission" date="2023-07" db="EMBL/GenBank/DDBJ databases">
        <title>Insights into the diversity of cutaneous corynebacteria.</title>
        <authorList>
            <person name="Bruggemann H."/>
            <person name="Poehlein A."/>
        </authorList>
    </citation>
    <scope>NUCLEOTIDE SEQUENCE</scope>
    <source>
        <strain evidence="1">P7_F1</strain>
    </source>
</reference>
<dbReference type="EMBL" id="JAUKFM010000002">
    <property type="protein sequence ID" value="MDN8619690.1"/>
    <property type="molecule type" value="Genomic_DNA"/>
</dbReference>
<evidence type="ECO:0000313" key="2">
    <source>
        <dbReference type="Proteomes" id="UP001174347"/>
    </source>
</evidence>
<gene>
    <name evidence="1" type="ORF">Q0N36_03705</name>
</gene>
<proteinExistence type="predicted"/>
<keyword evidence="2" id="KW-1185">Reference proteome</keyword>
<comment type="caution">
    <text evidence="1">The sequence shown here is derived from an EMBL/GenBank/DDBJ whole genome shotgun (WGS) entry which is preliminary data.</text>
</comment>
<dbReference type="RefSeq" id="WP_023021055.1">
    <property type="nucleotide sequence ID" value="NZ_CP175769.1"/>
</dbReference>